<dbReference type="NCBIfam" id="NF003950">
    <property type="entry name" value="PRK05450.1-3"/>
    <property type="match status" value="1"/>
</dbReference>
<evidence type="ECO:0000313" key="7">
    <source>
        <dbReference type="Proteomes" id="UP000243807"/>
    </source>
</evidence>
<dbReference type="STRING" id="1765967.BW247_05720"/>
<dbReference type="InterPro" id="IPR004528">
    <property type="entry name" value="KdsB"/>
</dbReference>
<gene>
    <name evidence="5" type="primary">kdsB</name>
    <name evidence="6" type="ORF">BW247_05720</name>
</gene>
<evidence type="ECO:0000256" key="4">
    <source>
        <dbReference type="ARBA" id="ARBA00022985"/>
    </source>
</evidence>
<dbReference type="GO" id="GO:0016020">
    <property type="term" value="C:membrane"/>
    <property type="evidence" value="ECO:0007669"/>
    <property type="project" value="UniProtKB-SubCell"/>
</dbReference>
<evidence type="ECO:0000256" key="5">
    <source>
        <dbReference type="HAMAP-Rule" id="MF_00057"/>
    </source>
</evidence>
<evidence type="ECO:0000256" key="2">
    <source>
        <dbReference type="ARBA" id="ARBA00022679"/>
    </source>
</evidence>
<dbReference type="AlphaFoldDB" id="A0A1P8UFQ7"/>
<dbReference type="SUPFAM" id="SSF53448">
    <property type="entry name" value="Nucleotide-diphospho-sugar transferases"/>
    <property type="match status" value="1"/>
</dbReference>
<dbReference type="OrthoDB" id="9815559at2"/>
<evidence type="ECO:0000313" key="6">
    <source>
        <dbReference type="EMBL" id="APZ42658.1"/>
    </source>
</evidence>
<proteinExistence type="inferred from homology"/>
<evidence type="ECO:0000256" key="3">
    <source>
        <dbReference type="ARBA" id="ARBA00022695"/>
    </source>
</evidence>
<dbReference type="NCBIfam" id="NF009905">
    <property type="entry name" value="PRK13368.1"/>
    <property type="match status" value="1"/>
</dbReference>
<accession>A0A1P8UFQ7</accession>
<comment type="catalytic activity">
    <reaction evidence="5">
        <text>3-deoxy-alpha-D-manno-oct-2-ulosonate + CTP = CMP-3-deoxy-beta-D-manno-octulosonate + diphosphate</text>
        <dbReference type="Rhea" id="RHEA:23448"/>
        <dbReference type="ChEBI" id="CHEBI:33019"/>
        <dbReference type="ChEBI" id="CHEBI:37563"/>
        <dbReference type="ChEBI" id="CHEBI:85986"/>
        <dbReference type="ChEBI" id="CHEBI:85987"/>
        <dbReference type="EC" id="2.7.7.38"/>
    </reaction>
</comment>
<dbReference type="InterPro" id="IPR029044">
    <property type="entry name" value="Nucleotide-diphossugar_trans"/>
</dbReference>
<dbReference type="Pfam" id="PF02348">
    <property type="entry name" value="CTP_transf_3"/>
    <property type="match status" value="1"/>
</dbReference>
<name>A0A1P8UFQ7_9GAMM</name>
<keyword evidence="4 5" id="KW-0448">Lipopolysaccharide biosynthesis</keyword>
<dbReference type="Proteomes" id="UP000243807">
    <property type="component" value="Chromosome"/>
</dbReference>
<dbReference type="PANTHER" id="PTHR42866:SF2">
    <property type="entry name" value="3-DEOXY-MANNO-OCTULOSONATE CYTIDYLYLTRANSFERASE, MITOCHONDRIAL"/>
    <property type="match status" value="1"/>
</dbReference>
<comment type="function">
    <text evidence="5">Activates KDO (a required 8-carbon sugar) for incorporation into bacterial lipopolysaccharide in Gram-negative bacteria.</text>
</comment>
<keyword evidence="2 5" id="KW-0808">Transferase</keyword>
<dbReference type="FunFam" id="3.90.550.10:FF:000011">
    <property type="entry name" value="3-deoxy-manno-octulosonate cytidylyltransferase"/>
    <property type="match status" value="1"/>
</dbReference>
<organism evidence="6 7">
    <name type="scientific">Acidihalobacter ferrooxydans</name>
    <dbReference type="NCBI Taxonomy" id="1765967"/>
    <lineage>
        <taxon>Bacteria</taxon>
        <taxon>Pseudomonadati</taxon>
        <taxon>Pseudomonadota</taxon>
        <taxon>Gammaproteobacteria</taxon>
        <taxon>Chromatiales</taxon>
        <taxon>Ectothiorhodospiraceae</taxon>
        <taxon>Acidihalobacter</taxon>
    </lineage>
</organism>
<dbReference type="EC" id="2.7.7.38" evidence="5"/>
<reference evidence="6 7" key="1">
    <citation type="submission" date="2017-01" db="EMBL/GenBank/DDBJ databases">
        <title>Draft sequence of Acidihalobacter ferrooxidans strain DSM 14175 (strain V8).</title>
        <authorList>
            <person name="Khaleque H.N."/>
            <person name="Ramsay J.P."/>
            <person name="Murphy R.J.T."/>
            <person name="Kaksonen A.H."/>
            <person name="Boxall N.J."/>
            <person name="Watkin E.L.J."/>
        </authorList>
    </citation>
    <scope>NUCLEOTIDE SEQUENCE [LARGE SCALE GENOMIC DNA]</scope>
    <source>
        <strain evidence="6 7">V8</strain>
    </source>
</reference>
<keyword evidence="7" id="KW-1185">Reference proteome</keyword>
<comment type="similarity">
    <text evidence="5">Belongs to the KdsB family.</text>
</comment>
<protein>
    <recommendedName>
        <fullName evidence="5">3-deoxy-manno-octulosonate cytidylyltransferase</fullName>
        <ecNumber evidence="5">2.7.7.38</ecNumber>
    </recommendedName>
    <alternativeName>
        <fullName evidence="5">CMP-2-keto-3-deoxyoctulosonic acid synthase</fullName>
        <shortName evidence="5">CKS</shortName>
        <shortName evidence="5">CMP-KDO synthase</shortName>
    </alternativeName>
</protein>
<dbReference type="KEGG" id="afy:BW247_05720"/>
<dbReference type="CDD" id="cd02517">
    <property type="entry name" value="CMP-KDO-Synthetase"/>
    <property type="match status" value="1"/>
</dbReference>
<evidence type="ECO:0000256" key="1">
    <source>
        <dbReference type="ARBA" id="ARBA00004370"/>
    </source>
</evidence>
<sequence>MSFRVVIPARYASTRLPGKPLQPLAGRPMIAHVFERACAAGADEVLVATDDPRIAEACATFGASVAMTSATHRSGSERLAEVVTQRGWPDDAVVVNLQGDEPLTPPAVIRQVAEDLLAFPEASVSTLCAPLHSAAQLNDPHTVKVVRDAAGYALYFSRAPIPWERDALGAETRESPIGWRHIGLYAYRAGYLRRYVELPPCALEELEKLEQLRVLWHGARIHVAEAVEVPGHGVDTPDDLALVEALLAQRAHG</sequence>
<dbReference type="PANTHER" id="PTHR42866">
    <property type="entry name" value="3-DEOXY-MANNO-OCTULOSONATE CYTIDYLYLTRANSFERASE"/>
    <property type="match status" value="1"/>
</dbReference>
<dbReference type="GO" id="GO:0005829">
    <property type="term" value="C:cytosol"/>
    <property type="evidence" value="ECO:0007669"/>
    <property type="project" value="TreeGrafter"/>
</dbReference>
<dbReference type="NCBIfam" id="TIGR00466">
    <property type="entry name" value="kdsB"/>
    <property type="match status" value="1"/>
</dbReference>
<comment type="subcellular location">
    <subcellularLocation>
        <location evidence="5">Cytoplasm</location>
    </subcellularLocation>
    <subcellularLocation>
        <location evidence="1">Membrane</location>
    </subcellularLocation>
</comment>
<dbReference type="RefSeq" id="WP_076836309.1">
    <property type="nucleotide sequence ID" value="NZ_CP019434.1"/>
</dbReference>
<dbReference type="UniPathway" id="UPA00358">
    <property type="reaction ID" value="UER00476"/>
</dbReference>
<dbReference type="InterPro" id="IPR003329">
    <property type="entry name" value="Cytidylyl_trans"/>
</dbReference>
<dbReference type="Gene3D" id="3.90.550.10">
    <property type="entry name" value="Spore Coat Polysaccharide Biosynthesis Protein SpsA, Chain A"/>
    <property type="match status" value="1"/>
</dbReference>
<dbReference type="GO" id="GO:0033468">
    <property type="term" value="P:CMP-keto-3-deoxy-D-manno-octulosonic acid biosynthetic process"/>
    <property type="evidence" value="ECO:0007669"/>
    <property type="project" value="UniProtKB-UniRule"/>
</dbReference>
<dbReference type="GO" id="GO:0008690">
    <property type="term" value="F:3-deoxy-manno-octulosonate cytidylyltransferase activity"/>
    <property type="evidence" value="ECO:0007669"/>
    <property type="project" value="UniProtKB-UniRule"/>
</dbReference>
<keyword evidence="3 5" id="KW-0548">Nucleotidyltransferase</keyword>
<dbReference type="HAMAP" id="MF_00057">
    <property type="entry name" value="KdsB"/>
    <property type="match status" value="1"/>
</dbReference>
<dbReference type="GO" id="GO:0009103">
    <property type="term" value="P:lipopolysaccharide biosynthetic process"/>
    <property type="evidence" value="ECO:0007669"/>
    <property type="project" value="UniProtKB-UniRule"/>
</dbReference>
<keyword evidence="5" id="KW-0963">Cytoplasm</keyword>
<dbReference type="NCBIfam" id="NF003952">
    <property type="entry name" value="PRK05450.1-5"/>
    <property type="match status" value="1"/>
</dbReference>
<dbReference type="EMBL" id="CP019434">
    <property type="protein sequence ID" value="APZ42658.1"/>
    <property type="molecule type" value="Genomic_DNA"/>
</dbReference>
<comment type="pathway">
    <text evidence="5">Nucleotide-sugar biosynthesis; CMP-3-deoxy-D-manno-octulosonate biosynthesis; CMP-3-deoxy-D-manno-octulosonate from 3-deoxy-D-manno-octulosonate and CTP: step 1/1.</text>
</comment>